<dbReference type="EMBL" id="KZ506664">
    <property type="protein sequence ID" value="PKU38749.1"/>
    <property type="molecule type" value="Genomic_DNA"/>
</dbReference>
<reference evidence="3" key="1">
    <citation type="submission" date="2017-11" db="EMBL/GenBank/DDBJ databases">
        <authorList>
            <person name="Lima N.C."/>
            <person name="Parody-Merino A.M."/>
            <person name="Battley P.F."/>
            <person name="Fidler A.E."/>
            <person name="Prosdocimi F."/>
        </authorList>
    </citation>
    <scope>NUCLEOTIDE SEQUENCE [LARGE SCALE GENOMIC DNA]</scope>
</reference>
<accession>A0A2I0TYA4</accession>
<evidence type="ECO:0000313" key="2">
    <source>
        <dbReference type="EMBL" id="PKU38749.1"/>
    </source>
</evidence>
<protein>
    <submittedName>
        <fullName evidence="2">Uncharacterized protein</fullName>
    </submittedName>
</protein>
<gene>
    <name evidence="2" type="ORF">llap_10944</name>
</gene>
<evidence type="ECO:0000313" key="3">
    <source>
        <dbReference type="Proteomes" id="UP000233556"/>
    </source>
</evidence>
<dbReference type="AlphaFoldDB" id="A0A2I0TYA4"/>
<evidence type="ECO:0000256" key="1">
    <source>
        <dbReference type="SAM" id="MobiDB-lite"/>
    </source>
</evidence>
<organism evidence="2 3">
    <name type="scientific">Limosa lapponica baueri</name>
    <dbReference type="NCBI Taxonomy" id="1758121"/>
    <lineage>
        <taxon>Eukaryota</taxon>
        <taxon>Metazoa</taxon>
        <taxon>Chordata</taxon>
        <taxon>Craniata</taxon>
        <taxon>Vertebrata</taxon>
        <taxon>Euteleostomi</taxon>
        <taxon>Archelosauria</taxon>
        <taxon>Archosauria</taxon>
        <taxon>Dinosauria</taxon>
        <taxon>Saurischia</taxon>
        <taxon>Theropoda</taxon>
        <taxon>Coelurosauria</taxon>
        <taxon>Aves</taxon>
        <taxon>Neognathae</taxon>
        <taxon>Neoaves</taxon>
        <taxon>Charadriiformes</taxon>
        <taxon>Scolopacidae</taxon>
        <taxon>Limosa</taxon>
    </lineage>
</organism>
<reference evidence="3" key="2">
    <citation type="submission" date="2017-12" db="EMBL/GenBank/DDBJ databases">
        <title>Genome sequence of the Bar-tailed Godwit (Limosa lapponica baueri).</title>
        <authorList>
            <person name="Lima N.C.B."/>
            <person name="Parody-Merino A.M."/>
            <person name="Battley P.F."/>
            <person name="Fidler A.E."/>
            <person name="Prosdocimi F."/>
        </authorList>
    </citation>
    <scope>NUCLEOTIDE SEQUENCE [LARGE SCALE GENOMIC DNA]</scope>
</reference>
<name>A0A2I0TYA4_LIMLA</name>
<feature type="region of interest" description="Disordered" evidence="1">
    <location>
        <begin position="52"/>
        <end position="78"/>
    </location>
</feature>
<proteinExistence type="predicted"/>
<sequence>MDQLILDVISKHIEEQEVIGSGQHGFTKGDFQQHVGFGSTAVGVASRVCTDSGHRNDIDGDVTPRGSPARARQPDLPDDSKYIEDCGIYPKNMNLNSKRGAKPYKWLGDLVENIVCPTPPEMLHIPEPPLLAVTNQPRLGREQAALVTSPFYPQLLGGRMFRSPAASATPQIRMKRAVCSQTSLVDEKPFD</sequence>
<dbReference type="Proteomes" id="UP000233556">
    <property type="component" value="Unassembled WGS sequence"/>
</dbReference>
<keyword evidence="3" id="KW-1185">Reference proteome</keyword>